<dbReference type="SUPFAM" id="SSF52172">
    <property type="entry name" value="CheY-like"/>
    <property type="match status" value="1"/>
</dbReference>
<evidence type="ECO:0000313" key="13">
    <source>
        <dbReference type="EMBL" id="PNT98595.1"/>
    </source>
</evidence>
<dbReference type="GO" id="GO:0003700">
    <property type="term" value="F:DNA-binding transcription factor activity"/>
    <property type="evidence" value="ECO:0007669"/>
    <property type="project" value="InterPro"/>
</dbReference>
<evidence type="ECO:0000313" key="14">
    <source>
        <dbReference type="Proteomes" id="UP000236151"/>
    </source>
</evidence>
<keyword evidence="5" id="KW-0902">Two-component regulatory system</keyword>
<dbReference type="SUPFAM" id="SSF46689">
    <property type="entry name" value="Homeodomain-like"/>
    <property type="match status" value="1"/>
</dbReference>
<dbReference type="Proteomes" id="UP000236151">
    <property type="component" value="Unassembled WGS sequence"/>
</dbReference>
<dbReference type="Pfam" id="PF12833">
    <property type="entry name" value="HTH_18"/>
    <property type="match status" value="1"/>
</dbReference>
<evidence type="ECO:0000256" key="2">
    <source>
        <dbReference type="ARBA" id="ARBA00018672"/>
    </source>
</evidence>
<dbReference type="SMART" id="SM00448">
    <property type="entry name" value="REC"/>
    <property type="match status" value="1"/>
</dbReference>
<dbReference type="RefSeq" id="WP_103081733.1">
    <property type="nucleotide sequence ID" value="NZ_CP021850.1"/>
</dbReference>
<dbReference type="InterPro" id="IPR018062">
    <property type="entry name" value="HTH_AraC-typ_CS"/>
</dbReference>
<keyword evidence="6" id="KW-0805">Transcription regulation</keyword>
<sequence>MYRLLIVDDEKEICEGLKLLIPWNDYGFTKIATAYSYEEAIQKAVDFKPHVSLIDVSIGDRMGYELVSVLKDQNINSEFIMISGYDNFQYVRQSLIVGAVNYLLKPINKEELIAQIRTIVVEKLGGSLDDSVKEPVEEDPILKVPYDKLSKLTNKILLITKSDYKQHLTMENIAARFQMNSKYLGRVFFKDTNMKYSDYLTAYRMYKAKHLIETTDEKIATIAHMVGYTQPNNFYVHFKAFYNVSPTDLRAADKTDG</sequence>
<dbReference type="GO" id="GO:0005737">
    <property type="term" value="C:cytoplasm"/>
    <property type="evidence" value="ECO:0007669"/>
    <property type="project" value="UniProtKB-SubCell"/>
</dbReference>
<evidence type="ECO:0000256" key="7">
    <source>
        <dbReference type="ARBA" id="ARBA00023125"/>
    </source>
</evidence>
<dbReference type="OrthoDB" id="324626at2"/>
<dbReference type="InterPro" id="IPR018060">
    <property type="entry name" value="HTH_AraC"/>
</dbReference>
<dbReference type="Pfam" id="PF00072">
    <property type="entry name" value="Response_reg"/>
    <property type="match status" value="1"/>
</dbReference>
<dbReference type="PANTHER" id="PTHR42713:SF3">
    <property type="entry name" value="TRANSCRIPTIONAL REGULATORY PROTEIN HPTR"/>
    <property type="match status" value="1"/>
</dbReference>
<protein>
    <recommendedName>
        <fullName evidence="2">Stage 0 sporulation protein A homolog</fullName>
    </recommendedName>
</protein>
<comment type="subcellular location">
    <subcellularLocation>
        <location evidence="1">Cytoplasm</location>
    </subcellularLocation>
</comment>
<keyword evidence="7" id="KW-0238">DNA-binding</keyword>
<feature type="domain" description="Response regulatory" evidence="12">
    <location>
        <begin position="3"/>
        <end position="120"/>
    </location>
</feature>
<keyword evidence="3" id="KW-0963">Cytoplasm</keyword>
<proteinExistence type="predicted"/>
<evidence type="ECO:0000256" key="6">
    <source>
        <dbReference type="ARBA" id="ARBA00023015"/>
    </source>
</evidence>
<feature type="modified residue" description="4-aspartylphosphate" evidence="10">
    <location>
        <position position="55"/>
    </location>
</feature>
<evidence type="ECO:0000256" key="9">
    <source>
        <dbReference type="ARBA" id="ARBA00024867"/>
    </source>
</evidence>
<evidence type="ECO:0000256" key="10">
    <source>
        <dbReference type="PROSITE-ProRule" id="PRU00169"/>
    </source>
</evidence>
<evidence type="ECO:0000256" key="5">
    <source>
        <dbReference type="ARBA" id="ARBA00023012"/>
    </source>
</evidence>
<dbReference type="EMBL" id="NIOJ01000026">
    <property type="protein sequence ID" value="PNT98595.1"/>
    <property type="molecule type" value="Genomic_DNA"/>
</dbReference>
<dbReference type="InterPro" id="IPR011006">
    <property type="entry name" value="CheY-like_superfamily"/>
</dbReference>
<evidence type="ECO:0000256" key="1">
    <source>
        <dbReference type="ARBA" id="ARBA00004496"/>
    </source>
</evidence>
<dbReference type="InterPro" id="IPR001789">
    <property type="entry name" value="Sig_transdc_resp-reg_receiver"/>
</dbReference>
<dbReference type="SMART" id="SM00342">
    <property type="entry name" value="HTH_ARAC"/>
    <property type="match status" value="1"/>
</dbReference>
<accession>A0A2K2FII1</accession>
<dbReference type="PROSITE" id="PS00041">
    <property type="entry name" value="HTH_ARAC_FAMILY_1"/>
    <property type="match status" value="1"/>
</dbReference>
<dbReference type="AlphaFoldDB" id="A0A2K2FII1"/>
<evidence type="ECO:0000256" key="8">
    <source>
        <dbReference type="ARBA" id="ARBA00023163"/>
    </source>
</evidence>
<name>A0A2K2FII1_9CLOT</name>
<organism evidence="13 14">
    <name type="scientific">Clostridium thermosuccinogenes</name>
    <dbReference type="NCBI Taxonomy" id="84032"/>
    <lineage>
        <taxon>Bacteria</taxon>
        <taxon>Bacillati</taxon>
        <taxon>Bacillota</taxon>
        <taxon>Clostridia</taxon>
        <taxon>Eubacteriales</taxon>
        <taxon>Clostridiaceae</taxon>
        <taxon>Clostridium</taxon>
    </lineage>
</organism>
<dbReference type="InterPro" id="IPR051552">
    <property type="entry name" value="HptR"/>
</dbReference>
<feature type="domain" description="HTH araC/xylS-type" evidence="11">
    <location>
        <begin position="154"/>
        <end position="252"/>
    </location>
</feature>
<dbReference type="PANTHER" id="PTHR42713">
    <property type="entry name" value="HISTIDINE KINASE-RELATED"/>
    <property type="match status" value="1"/>
</dbReference>
<evidence type="ECO:0000259" key="11">
    <source>
        <dbReference type="PROSITE" id="PS01124"/>
    </source>
</evidence>
<keyword evidence="14" id="KW-1185">Reference proteome</keyword>
<evidence type="ECO:0000256" key="3">
    <source>
        <dbReference type="ARBA" id="ARBA00022490"/>
    </source>
</evidence>
<comment type="caution">
    <text evidence="13">The sequence shown here is derived from an EMBL/GenBank/DDBJ whole genome shotgun (WGS) entry which is preliminary data.</text>
</comment>
<dbReference type="Gene3D" id="3.40.50.2300">
    <property type="match status" value="1"/>
</dbReference>
<reference evidence="13 14" key="1">
    <citation type="submission" date="2017-06" db="EMBL/GenBank/DDBJ databases">
        <title>Investigating the central metabolism of Clostridium thermosuccinogenes.</title>
        <authorList>
            <person name="Koendjbiharie J.G."/>
            <person name="van Kranenburg R."/>
        </authorList>
    </citation>
    <scope>NUCLEOTIDE SEQUENCE [LARGE SCALE GENOMIC DNA]</scope>
    <source>
        <strain evidence="13 14">DSM 5806</strain>
    </source>
</reference>
<dbReference type="Gene3D" id="1.10.10.60">
    <property type="entry name" value="Homeodomain-like"/>
    <property type="match status" value="2"/>
</dbReference>
<keyword evidence="8" id="KW-0804">Transcription</keyword>
<dbReference type="PROSITE" id="PS01124">
    <property type="entry name" value="HTH_ARAC_FAMILY_2"/>
    <property type="match status" value="1"/>
</dbReference>
<gene>
    <name evidence="13" type="ORF">CDQ84_10680</name>
</gene>
<dbReference type="PROSITE" id="PS50110">
    <property type="entry name" value="RESPONSE_REGULATORY"/>
    <property type="match status" value="1"/>
</dbReference>
<dbReference type="CDD" id="cd17536">
    <property type="entry name" value="REC_YesN-like"/>
    <property type="match status" value="1"/>
</dbReference>
<evidence type="ECO:0000256" key="4">
    <source>
        <dbReference type="ARBA" id="ARBA00022553"/>
    </source>
</evidence>
<dbReference type="GO" id="GO:0043565">
    <property type="term" value="F:sequence-specific DNA binding"/>
    <property type="evidence" value="ECO:0007669"/>
    <property type="project" value="InterPro"/>
</dbReference>
<comment type="function">
    <text evidence="9">May play the central regulatory role in sporulation. It may be an element of the effector pathway responsible for the activation of sporulation genes in response to nutritional stress. Spo0A may act in concert with spo0H (a sigma factor) to control the expression of some genes that are critical to the sporulation process.</text>
</comment>
<evidence type="ECO:0000259" key="12">
    <source>
        <dbReference type="PROSITE" id="PS50110"/>
    </source>
</evidence>
<dbReference type="GO" id="GO:0000160">
    <property type="term" value="P:phosphorelay signal transduction system"/>
    <property type="evidence" value="ECO:0007669"/>
    <property type="project" value="UniProtKB-KW"/>
</dbReference>
<dbReference type="KEGG" id="cthd:CDO33_01290"/>
<dbReference type="InterPro" id="IPR009057">
    <property type="entry name" value="Homeodomain-like_sf"/>
</dbReference>
<keyword evidence="4 10" id="KW-0597">Phosphoprotein</keyword>